<accession>R7S1E4</accession>
<feature type="region of interest" description="Disordered" evidence="1">
    <location>
        <begin position="1"/>
        <end position="24"/>
    </location>
</feature>
<dbReference type="RefSeq" id="XP_007389151.1">
    <property type="nucleotide sequence ID" value="XM_007389089.1"/>
</dbReference>
<reference evidence="3" key="1">
    <citation type="journal article" date="2012" name="Science">
        <title>The Paleozoic origin of enzymatic lignin decomposition reconstructed from 31 fungal genomes.</title>
        <authorList>
            <person name="Floudas D."/>
            <person name="Binder M."/>
            <person name="Riley R."/>
            <person name="Barry K."/>
            <person name="Blanchette R.A."/>
            <person name="Henrissat B."/>
            <person name="Martinez A.T."/>
            <person name="Otillar R."/>
            <person name="Spatafora J.W."/>
            <person name="Yadav J.S."/>
            <person name="Aerts A."/>
            <person name="Benoit I."/>
            <person name="Boyd A."/>
            <person name="Carlson A."/>
            <person name="Copeland A."/>
            <person name="Coutinho P.M."/>
            <person name="de Vries R.P."/>
            <person name="Ferreira P."/>
            <person name="Findley K."/>
            <person name="Foster B."/>
            <person name="Gaskell J."/>
            <person name="Glotzer D."/>
            <person name="Gorecki P."/>
            <person name="Heitman J."/>
            <person name="Hesse C."/>
            <person name="Hori C."/>
            <person name="Igarashi K."/>
            <person name="Jurgens J.A."/>
            <person name="Kallen N."/>
            <person name="Kersten P."/>
            <person name="Kohler A."/>
            <person name="Kuees U."/>
            <person name="Kumar T.K.A."/>
            <person name="Kuo A."/>
            <person name="LaButti K."/>
            <person name="Larrondo L.F."/>
            <person name="Lindquist E."/>
            <person name="Ling A."/>
            <person name="Lombard V."/>
            <person name="Lucas S."/>
            <person name="Lundell T."/>
            <person name="Martin R."/>
            <person name="McLaughlin D.J."/>
            <person name="Morgenstern I."/>
            <person name="Morin E."/>
            <person name="Murat C."/>
            <person name="Nagy L.G."/>
            <person name="Nolan M."/>
            <person name="Ohm R.A."/>
            <person name="Patyshakuliyeva A."/>
            <person name="Rokas A."/>
            <person name="Ruiz-Duenas F.J."/>
            <person name="Sabat G."/>
            <person name="Salamov A."/>
            <person name="Samejima M."/>
            <person name="Schmutz J."/>
            <person name="Slot J.C."/>
            <person name="St John F."/>
            <person name="Stenlid J."/>
            <person name="Sun H."/>
            <person name="Sun S."/>
            <person name="Syed K."/>
            <person name="Tsang A."/>
            <person name="Wiebenga A."/>
            <person name="Young D."/>
            <person name="Pisabarro A."/>
            <person name="Eastwood D.C."/>
            <person name="Martin F."/>
            <person name="Cullen D."/>
            <person name="Grigoriev I.V."/>
            <person name="Hibbett D.S."/>
        </authorList>
    </citation>
    <scope>NUCLEOTIDE SEQUENCE [LARGE SCALE GENOMIC DNA]</scope>
    <source>
        <strain evidence="3">HHB-11173 SS5</strain>
    </source>
</reference>
<dbReference type="AlphaFoldDB" id="R7S1E4"/>
<protein>
    <submittedName>
        <fullName evidence="2">Uncharacterized protein</fullName>
    </submittedName>
</protein>
<feature type="compositionally biased region" description="Polar residues" evidence="1">
    <location>
        <begin position="7"/>
        <end position="24"/>
    </location>
</feature>
<evidence type="ECO:0000313" key="2">
    <source>
        <dbReference type="EMBL" id="EIN03664.1"/>
    </source>
</evidence>
<dbReference type="GeneID" id="18884077"/>
<keyword evidence="3" id="KW-1185">Reference proteome</keyword>
<organism evidence="2 3">
    <name type="scientific">Punctularia strigosozonata (strain HHB-11173)</name>
    <name type="common">White-rot fungus</name>
    <dbReference type="NCBI Taxonomy" id="741275"/>
    <lineage>
        <taxon>Eukaryota</taxon>
        <taxon>Fungi</taxon>
        <taxon>Dikarya</taxon>
        <taxon>Basidiomycota</taxon>
        <taxon>Agaricomycotina</taxon>
        <taxon>Agaricomycetes</taxon>
        <taxon>Corticiales</taxon>
        <taxon>Punctulariaceae</taxon>
        <taxon>Punctularia</taxon>
    </lineage>
</organism>
<dbReference type="KEGG" id="psq:PUNSTDRAFT_56114"/>
<sequence length="67" mass="7200">MPKSFAAQGQPSTPSASGLPDSSQPQCLIRWRSCIKPCQDSDDDTSLSLCTNPSADVPAAWKFYHDG</sequence>
<evidence type="ECO:0000256" key="1">
    <source>
        <dbReference type="SAM" id="MobiDB-lite"/>
    </source>
</evidence>
<dbReference type="Proteomes" id="UP000054196">
    <property type="component" value="Unassembled WGS sequence"/>
</dbReference>
<proteinExistence type="predicted"/>
<gene>
    <name evidence="2" type="ORF">PUNSTDRAFT_56114</name>
</gene>
<dbReference type="EMBL" id="JH687560">
    <property type="protein sequence ID" value="EIN03664.1"/>
    <property type="molecule type" value="Genomic_DNA"/>
</dbReference>
<dbReference type="HOGENOM" id="CLU_2813613_0_0_1"/>
<evidence type="ECO:0000313" key="3">
    <source>
        <dbReference type="Proteomes" id="UP000054196"/>
    </source>
</evidence>
<name>R7S1E4_PUNST</name>